<feature type="region of interest" description="Disordered" evidence="1">
    <location>
        <begin position="33"/>
        <end position="52"/>
    </location>
</feature>
<evidence type="ECO:0000259" key="2">
    <source>
        <dbReference type="PROSITE" id="PS50853"/>
    </source>
</evidence>
<gene>
    <name evidence="3" type="primary">ORF2609</name>
</gene>
<dbReference type="CDD" id="cd00063">
    <property type="entry name" value="FN3"/>
    <property type="match status" value="1"/>
</dbReference>
<proteinExistence type="predicted"/>
<name>A0A0B6XVL1_9EUPU</name>
<protein>
    <recommendedName>
        <fullName evidence="2">Fibronectin type-III domain-containing protein</fullName>
    </recommendedName>
</protein>
<feature type="non-terminal residue" evidence="3">
    <location>
        <position position="1"/>
    </location>
</feature>
<dbReference type="PROSITE" id="PS50853">
    <property type="entry name" value="FN3"/>
    <property type="match status" value="1"/>
</dbReference>
<dbReference type="SUPFAM" id="SSF49265">
    <property type="entry name" value="Fibronectin type III"/>
    <property type="match status" value="1"/>
</dbReference>
<feature type="domain" description="Fibronectin type-III" evidence="2">
    <location>
        <begin position="1"/>
        <end position="50"/>
    </location>
</feature>
<evidence type="ECO:0000256" key="1">
    <source>
        <dbReference type="SAM" id="MobiDB-lite"/>
    </source>
</evidence>
<dbReference type="InterPro" id="IPR036116">
    <property type="entry name" value="FN3_sf"/>
</dbReference>
<dbReference type="EMBL" id="HACG01001043">
    <property type="protein sequence ID" value="CEK47908.1"/>
    <property type="molecule type" value="Transcribed_RNA"/>
</dbReference>
<dbReference type="Gene3D" id="2.60.40.10">
    <property type="entry name" value="Immunoglobulins"/>
    <property type="match status" value="1"/>
</dbReference>
<organism evidence="3">
    <name type="scientific">Arion vulgaris</name>
    <dbReference type="NCBI Taxonomy" id="1028688"/>
    <lineage>
        <taxon>Eukaryota</taxon>
        <taxon>Metazoa</taxon>
        <taxon>Spiralia</taxon>
        <taxon>Lophotrochozoa</taxon>
        <taxon>Mollusca</taxon>
        <taxon>Gastropoda</taxon>
        <taxon>Heterobranchia</taxon>
        <taxon>Euthyneura</taxon>
        <taxon>Panpulmonata</taxon>
        <taxon>Eupulmonata</taxon>
        <taxon>Stylommatophora</taxon>
        <taxon>Helicina</taxon>
        <taxon>Arionoidea</taxon>
        <taxon>Arionidae</taxon>
        <taxon>Arion</taxon>
    </lineage>
</organism>
<dbReference type="AlphaFoldDB" id="A0A0B6XVL1"/>
<accession>A0A0B6XVL1</accession>
<dbReference type="InterPro" id="IPR013783">
    <property type="entry name" value="Ig-like_fold"/>
</dbReference>
<dbReference type="InterPro" id="IPR003961">
    <property type="entry name" value="FN3_dom"/>
</dbReference>
<sequence length="52" mass="5897">RTVLTVPGFTLSTIVKKLLPSTTYHFTVQAHYHHDSGPHSPEVKYSIPKEIH</sequence>
<evidence type="ECO:0000313" key="3">
    <source>
        <dbReference type="EMBL" id="CEK47908.1"/>
    </source>
</evidence>
<reference evidence="3" key="1">
    <citation type="submission" date="2014-12" db="EMBL/GenBank/DDBJ databases">
        <title>Insight into the proteome of Arion vulgaris.</title>
        <authorList>
            <person name="Aradska J."/>
            <person name="Bulat T."/>
            <person name="Smidak R."/>
            <person name="Sarate P."/>
            <person name="Gangsoo J."/>
            <person name="Sialana F."/>
            <person name="Bilban M."/>
            <person name="Lubec G."/>
        </authorList>
    </citation>
    <scope>NUCLEOTIDE SEQUENCE</scope>
    <source>
        <tissue evidence="3">Skin</tissue>
    </source>
</reference>